<feature type="domain" description="USP" evidence="6">
    <location>
        <begin position="833"/>
        <end position="1544"/>
    </location>
</feature>
<protein>
    <recommendedName>
        <fullName evidence="2">ubiquitinyl hydrolase 1</fullName>
        <ecNumber evidence="2">3.4.19.12</ecNumber>
    </recommendedName>
</protein>
<comment type="catalytic activity">
    <reaction evidence="1">
        <text>Thiol-dependent hydrolysis of ester, thioester, amide, peptide and isopeptide bonds formed by the C-terminal Gly of ubiquitin (a 76-residue protein attached to proteins as an intracellular targeting signal).</text>
        <dbReference type="EC" id="3.4.19.12"/>
    </reaction>
</comment>
<dbReference type="PROSITE" id="PS51283">
    <property type="entry name" value="DUSP"/>
    <property type="match status" value="1"/>
</dbReference>
<dbReference type="InterPro" id="IPR002048">
    <property type="entry name" value="EF_hand_dom"/>
</dbReference>
<feature type="region of interest" description="Disordered" evidence="4">
    <location>
        <begin position="548"/>
        <end position="592"/>
    </location>
</feature>
<dbReference type="InterPro" id="IPR018200">
    <property type="entry name" value="USP_CS"/>
</dbReference>
<dbReference type="PANTHER" id="PTHR21646:SF76">
    <property type="entry name" value="UBIQUITIN CARBOXYL-TERMINAL HYDROLASE 32"/>
    <property type="match status" value="1"/>
</dbReference>
<reference evidence="8 9" key="1">
    <citation type="submission" date="2015-12" db="EMBL/GenBank/DDBJ databases">
        <title>The genome of Folsomia candida.</title>
        <authorList>
            <person name="Faddeeva A."/>
            <person name="Derks M.F."/>
            <person name="Anvar Y."/>
            <person name="Smit S."/>
            <person name="Van Straalen N."/>
            <person name="Roelofs D."/>
        </authorList>
    </citation>
    <scope>NUCLEOTIDE SEQUENCE [LARGE SCALE GENOMIC DNA]</scope>
    <source>
        <strain evidence="8 9">VU population</strain>
        <tissue evidence="8">Whole body</tissue>
    </source>
</reference>
<evidence type="ECO:0000256" key="3">
    <source>
        <dbReference type="ARBA" id="ARBA00022837"/>
    </source>
</evidence>
<dbReference type="GO" id="GO:0016579">
    <property type="term" value="P:protein deubiquitination"/>
    <property type="evidence" value="ECO:0007669"/>
    <property type="project" value="InterPro"/>
</dbReference>
<dbReference type="InterPro" id="IPR011992">
    <property type="entry name" value="EF-hand-dom_pair"/>
</dbReference>
<dbReference type="SMART" id="SM00695">
    <property type="entry name" value="DUSP"/>
    <property type="match status" value="1"/>
</dbReference>
<dbReference type="InterPro" id="IPR057368">
    <property type="entry name" value="USP32_N"/>
</dbReference>
<dbReference type="Gene3D" id="3.30.2230.10">
    <property type="entry name" value="DUSP-like"/>
    <property type="match status" value="1"/>
</dbReference>
<dbReference type="InterPro" id="IPR028889">
    <property type="entry name" value="USP"/>
</dbReference>
<dbReference type="EMBL" id="LNIX01000006">
    <property type="protein sequence ID" value="OXA52571.1"/>
    <property type="molecule type" value="Genomic_DNA"/>
</dbReference>
<dbReference type="PRINTS" id="PR00450">
    <property type="entry name" value="RECOVERIN"/>
</dbReference>
<dbReference type="InterPro" id="IPR018247">
    <property type="entry name" value="EF_Hand_1_Ca_BS"/>
</dbReference>
<evidence type="ECO:0000259" key="5">
    <source>
        <dbReference type="PROSITE" id="PS50222"/>
    </source>
</evidence>
<dbReference type="SMART" id="SM00054">
    <property type="entry name" value="EFh"/>
    <property type="match status" value="2"/>
</dbReference>
<dbReference type="OrthoDB" id="265776at2759"/>
<comment type="caution">
    <text evidence="8">The sequence shown here is derived from an EMBL/GenBank/DDBJ whole genome shotgun (WGS) entry which is preliminary data.</text>
</comment>
<evidence type="ECO:0000259" key="6">
    <source>
        <dbReference type="PROSITE" id="PS50235"/>
    </source>
</evidence>
<dbReference type="Gene3D" id="3.10.20.90">
    <property type="entry name" value="Phosphatidylinositol 3-kinase Catalytic Subunit, Chain A, domain 1"/>
    <property type="match status" value="1"/>
</dbReference>
<dbReference type="PROSITE" id="PS50235">
    <property type="entry name" value="USP_3"/>
    <property type="match status" value="1"/>
</dbReference>
<dbReference type="InterPro" id="IPR001394">
    <property type="entry name" value="Peptidase_C19_UCH"/>
</dbReference>
<keyword evidence="9" id="KW-1185">Reference proteome</keyword>
<dbReference type="SUPFAM" id="SSF47473">
    <property type="entry name" value="EF-hand"/>
    <property type="match status" value="2"/>
</dbReference>
<dbReference type="SUPFAM" id="SSF54001">
    <property type="entry name" value="Cysteine proteinases"/>
    <property type="match status" value="1"/>
</dbReference>
<dbReference type="EC" id="3.4.19.12" evidence="2"/>
<feature type="compositionally biased region" description="Polar residues" evidence="4">
    <location>
        <begin position="448"/>
        <end position="473"/>
    </location>
</feature>
<feature type="region of interest" description="Disordered" evidence="4">
    <location>
        <begin position="1144"/>
        <end position="1175"/>
    </location>
</feature>
<feature type="region of interest" description="Disordered" evidence="4">
    <location>
        <begin position="448"/>
        <end position="487"/>
    </location>
</feature>
<dbReference type="Pfam" id="PF06337">
    <property type="entry name" value="DUSP"/>
    <property type="match status" value="1"/>
</dbReference>
<evidence type="ECO:0000256" key="2">
    <source>
        <dbReference type="ARBA" id="ARBA00012759"/>
    </source>
</evidence>
<dbReference type="OMA" id="FKADNRR"/>
<evidence type="ECO:0000256" key="1">
    <source>
        <dbReference type="ARBA" id="ARBA00000707"/>
    </source>
</evidence>
<keyword evidence="3" id="KW-0106">Calcium</keyword>
<keyword evidence="8" id="KW-0378">Hydrolase</keyword>
<dbReference type="STRING" id="158441.A0A226E6T0"/>
<dbReference type="Pfam" id="PF00443">
    <property type="entry name" value="UCH"/>
    <property type="match status" value="1"/>
</dbReference>
<dbReference type="SUPFAM" id="SSF143791">
    <property type="entry name" value="DUSP-like"/>
    <property type="match status" value="1"/>
</dbReference>
<dbReference type="Proteomes" id="UP000198287">
    <property type="component" value="Unassembled WGS sequence"/>
</dbReference>
<dbReference type="CDD" id="cd00051">
    <property type="entry name" value="EFh"/>
    <property type="match status" value="1"/>
</dbReference>
<dbReference type="GO" id="GO:0005794">
    <property type="term" value="C:Golgi apparatus"/>
    <property type="evidence" value="ECO:0007669"/>
    <property type="project" value="TreeGrafter"/>
</dbReference>
<dbReference type="InterPro" id="IPR035927">
    <property type="entry name" value="DUSP-like_sf"/>
</dbReference>
<organism evidence="8 9">
    <name type="scientific">Folsomia candida</name>
    <name type="common">Springtail</name>
    <dbReference type="NCBI Taxonomy" id="158441"/>
    <lineage>
        <taxon>Eukaryota</taxon>
        <taxon>Metazoa</taxon>
        <taxon>Ecdysozoa</taxon>
        <taxon>Arthropoda</taxon>
        <taxon>Hexapoda</taxon>
        <taxon>Collembola</taxon>
        <taxon>Entomobryomorpha</taxon>
        <taxon>Isotomoidea</taxon>
        <taxon>Isotomidae</taxon>
        <taxon>Proisotominae</taxon>
        <taxon>Folsomia</taxon>
    </lineage>
</organism>
<feature type="domain" description="DUSP" evidence="7">
    <location>
        <begin position="400"/>
        <end position="656"/>
    </location>
</feature>
<evidence type="ECO:0000256" key="4">
    <source>
        <dbReference type="SAM" id="MobiDB-lite"/>
    </source>
</evidence>
<dbReference type="Gene3D" id="1.10.238.10">
    <property type="entry name" value="EF-hand"/>
    <property type="match status" value="3"/>
</dbReference>
<proteinExistence type="predicted"/>
<sequence>MFKTLFNSISNAIGLKESKAISLTFEEARARITDAEYRRLHDAFKRVVTQNSHMSKQAFFREVLGDLFPVDIAEFLYLTCGGNSKGILFKDLVSALVVLTKGTYEEKVRFIFSFYAGDQNSINRDDFLRILSDVEGYPARDNIHRLFCYGNSVEFEAFTRWITENRNSTSISSWLIGSDNYAPSVVPLTNGFGSNGFQLSDDHETPTFYQTLAGVTHLEEEDIIELEKRYWQLQSCSRSGKMDVNTMIPLVCPPVPESIIQGLFDAFDENRDGHIDFKEMACGISAAARGPLIERQKFCFKIFDQDKDALLSHAELAKMVTVMKSVLIENLSDNPKDEVVAVLTKENGLIISEILETATSSVGIALEEYLVWSLSNPLPEVFLTLIYQVCQVVLGLKPLDPLEEYEIVTSWLLREEKRGLQEGQTWYLISMDWWNSWLNYTSPNPPAMSNSDSGVGSITGSGASANEISASTESRNSSGRSSGSSRNCWSFKKSTVDNAVVAMDVSQNVVVTAISSIAKGDPKYVEGQGDPPMGAMVSHAKSSASSLSLATLDSSRSTCSSSPSPINSPESVRRQLNVSHRPGNGVRRRKPGAIDNSHLLSPVQPNLARIPSITNEGGRLRRDVIEGRDFKTLPKSLWNALQQWYGVGVSLPRQVIATEKHLELELYPIMVLLFRHQVMNVPNTKPTVSSNAPWAGMAGAYGAAAISSTMSYVQNHNFMPPKRVLSFTAAFSRTARLAIVCEITFKALNLNPENTRLDLLTPDDLSFCLVLEDDKQTMEEAGIGDKANILIETRNKDQTWPEEIGSLAMSNSSDAFRTRTRALSVMNIEKGLTGLNNLGNTCFMNSALQCVSNTRPLTLYFLSKMHMYELNRTNPIGMKGHIAKRYGDLIQELWSGTVKSIAPLKLRWTIGKYAPRFSGFNQNDAQELLAFLLDGLHEDLNRVTEKPYVELKDSNNRPDVICAQEAWENHLLRNKSIVVDTFHGQLKSSVRCRQCDTESTRFDPFNYLTLPLPMESYILCDIVVVRDNGSVPVRYGILAGIDDRISHVKAKLSELTCSDSSVSTSSQQQLPIIPAENLVLTEIRQSRFLHIFSDNQRVKGAFSSRPIYAFEVNIPGVGDNVIPSSKSETDQQIKRILTSVKNATSLKPSIEQNNPTSGAGTGPSHSRQSSLSSCGSMQNSYSESYNNSGSFDENFIVVVHRKWLRQETYFLASQKSSPILFGMPLVVPYTEGMTNLELYKRVWSLVARLVSPLPPTEGPNISNHAYDCDDSLGYEYPFALRIATRNVETVCGRCEWYKFCRGCTIACLEDEKLEKLNSQKVCLVIDWDPTALHLRYQTTQEFEHIEHWSLPDTVERLSESVALNSCLESYTKEEELSEEEKYMCAKCGTLQLATKKLQIWRLPPVLIVHFKRFQHVQGRWVKSHKAVDFPFNNLNMTKYLADVPRKTAECGQNLKDALSTQDKELHPLQDFHQHRLTDDVNPFKLDYRLYAIVCHNGIMGGGHYLAYAKNTNGKWYCFNDSSCREVTEDQIETSSAYMLFYERIGVSSEAYLPRIDPKAVQIVTDDELEAEENDMKKICVAF</sequence>
<feature type="domain" description="EF-hand" evidence="5">
    <location>
        <begin position="255"/>
        <end position="290"/>
    </location>
</feature>
<dbReference type="PROSITE" id="PS50222">
    <property type="entry name" value="EF_HAND_2"/>
    <property type="match status" value="2"/>
</dbReference>
<dbReference type="InterPro" id="IPR006615">
    <property type="entry name" value="Pept_C19_DUSP"/>
</dbReference>
<dbReference type="InterPro" id="IPR050185">
    <property type="entry name" value="Ub_carboxyl-term_hydrolase"/>
</dbReference>
<dbReference type="PANTHER" id="PTHR21646">
    <property type="entry name" value="UBIQUITIN CARBOXYL-TERMINAL HYDROLASE"/>
    <property type="match status" value="1"/>
</dbReference>
<dbReference type="Gene3D" id="3.90.70.10">
    <property type="entry name" value="Cysteine proteinases"/>
    <property type="match status" value="2"/>
</dbReference>
<feature type="compositionally biased region" description="Low complexity" evidence="4">
    <location>
        <begin position="474"/>
        <end position="487"/>
    </location>
</feature>
<evidence type="ECO:0000313" key="9">
    <source>
        <dbReference type="Proteomes" id="UP000198287"/>
    </source>
</evidence>
<feature type="domain" description="EF-hand" evidence="5">
    <location>
        <begin position="291"/>
        <end position="326"/>
    </location>
</feature>
<gene>
    <name evidence="8" type="ORF">Fcan01_11992</name>
</gene>
<evidence type="ECO:0000259" key="7">
    <source>
        <dbReference type="PROSITE" id="PS51283"/>
    </source>
</evidence>
<accession>A0A226E6T0</accession>
<dbReference type="PROSITE" id="PS00973">
    <property type="entry name" value="USP_2"/>
    <property type="match status" value="1"/>
</dbReference>
<evidence type="ECO:0000313" key="8">
    <source>
        <dbReference type="EMBL" id="OXA52571.1"/>
    </source>
</evidence>
<dbReference type="PROSITE" id="PS00972">
    <property type="entry name" value="USP_1"/>
    <property type="match status" value="1"/>
</dbReference>
<name>A0A226E6T0_FOLCA</name>
<dbReference type="PROSITE" id="PS00018">
    <property type="entry name" value="EF_HAND_1"/>
    <property type="match status" value="1"/>
</dbReference>
<feature type="compositionally biased region" description="Low complexity" evidence="4">
    <location>
        <begin position="548"/>
        <end position="570"/>
    </location>
</feature>
<dbReference type="FunFam" id="3.90.70.10:FF:000018">
    <property type="entry name" value="Ubiquitin carboxyl-terminal hydrolase 32"/>
    <property type="match status" value="1"/>
</dbReference>
<dbReference type="InterPro" id="IPR038765">
    <property type="entry name" value="Papain-like_cys_pep_sf"/>
</dbReference>
<dbReference type="GO" id="GO:0005509">
    <property type="term" value="F:calcium ion binding"/>
    <property type="evidence" value="ECO:0007669"/>
    <property type="project" value="InterPro"/>
</dbReference>
<dbReference type="GO" id="GO:0004843">
    <property type="term" value="F:cysteine-type deubiquitinase activity"/>
    <property type="evidence" value="ECO:0007669"/>
    <property type="project" value="UniProtKB-EC"/>
</dbReference>
<dbReference type="Pfam" id="PF25265">
    <property type="entry name" value="USP32_N"/>
    <property type="match status" value="1"/>
</dbReference>